<keyword evidence="2" id="KW-0408">Iron</keyword>
<dbReference type="GO" id="GO:0046872">
    <property type="term" value="F:metal ion binding"/>
    <property type="evidence" value="ECO:0007669"/>
    <property type="project" value="UniProtKB-KW"/>
</dbReference>
<dbReference type="InterPro" id="IPR017927">
    <property type="entry name" value="FAD-bd_FR_type"/>
</dbReference>
<dbReference type="CDD" id="cd06219">
    <property type="entry name" value="DHOD_e_trans_like1"/>
    <property type="match status" value="1"/>
</dbReference>
<dbReference type="Gene3D" id="2.40.30.10">
    <property type="entry name" value="Translation factors"/>
    <property type="match status" value="1"/>
</dbReference>
<comment type="cofactor">
    <cofactor evidence="1">
        <name>FAD</name>
        <dbReference type="ChEBI" id="CHEBI:57692"/>
    </cofactor>
    <text evidence="1">Binds 1 FAD per subunit.</text>
</comment>
<feature type="domain" description="FAD-binding FR-type" evidence="3">
    <location>
        <begin position="1"/>
        <end position="95"/>
    </location>
</feature>
<dbReference type="GO" id="GO:0050660">
    <property type="term" value="F:flavin adenine dinucleotide binding"/>
    <property type="evidence" value="ECO:0007669"/>
    <property type="project" value="InterPro"/>
</dbReference>
<keyword evidence="2" id="KW-0001">2Fe-2S</keyword>
<dbReference type="SUPFAM" id="SSF52343">
    <property type="entry name" value="Ferredoxin reductase-like, C-terminal NADP-linked domain"/>
    <property type="match status" value="1"/>
</dbReference>
<dbReference type="PANTHER" id="PTHR43513">
    <property type="entry name" value="DIHYDROOROTATE DEHYDROGENASE B (NAD(+)), ELECTRON TRANSFER SUBUNIT"/>
    <property type="match status" value="1"/>
</dbReference>
<dbReference type="InterPro" id="IPR050353">
    <property type="entry name" value="PyrK_electron_transfer"/>
</dbReference>
<dbReference type="InterPro" id="IPR019480">
    <property type="entry name" value="Dihydroorotate_DH_Fe-S-bd"/>
</dbReference>
<organism evidence="4 5">
    <name type="scientific">Candidatus Abyssobacteria bacterium SURF_17</name>
    <dbReference type="NCBI Taxonomy" id="2093361"/>
    <lineage>
        <taxon>Bacteria</taxon>
        <taxon>Pseudomonadati</taxon>
        <taxon>Candidatus Hydrogenedentota</taxon>
        <taxon>Candidatus Abyssobacteria</taxon>
    </lineage>
</organism>
<dbReference type="AlphaFoldDB" id="A0A419ESM5"/>
<dbReference type="NCBIfam" id="NF004862">
    <property type="entry name" value="PRK06222.1"/>
    <property type="match status" value="1"/>
</dbReference>
<keyword evidence="2" id="KW-0479">Metal-binding</keyword>
<dbReference type="GO" id="GO:0016491">
    <property type="term" value="F:oxidoreductase activity"/>
    <property type="evidence" value="ECO:0007669"/>
    <property type="project" value="InterPro"/>
</dbReference>
<name>A0A419ESM5_9BACT</name>
<sequence>MHKIVRTDTLAPSMFLMELEAPKIAEKRKAGQFIILRIDEKGERVPFTISDSDTARGTLTLIYQVVGKTTAQMSALRVGDSILDVVGPLGKPTHIENFGTVCCIGGGTGIAIAYPIAKALGGAGNTVISILGARTKDLLFYEDEVRAISNELLVCTDDGSYGQKGLVTEMLKQLIDRGEKLKMVVAIGPVPMMKFVARMTKEYEIPTIVSLNPIMIDGSGMCGCCRVSVGGATKFVCVDGPEFDAHQVDFELLTKRLATYRDKETESYNRYKHSKEECKIGRG</sequence>
<keyword evidence="1" id="KW-0285">Flavoprotein</keyword>
<dbReference type="InterPro" id="IPR012165">
    <property type="entry name" value="Cyt_c3_hydrogenase_gsu"/>
</dbReference>
<dbReference type="PANTHER" id="PTHR43513:SF3">
    <property type="entry name" value="DIHYDROOROTATE DEHYDROGENASE B (NAD(+)), ELECTRON TRANSFER SUBUNIT-RELATED"/>
    <property type="match status" value="1"/>
</dbReference>
<gene>
    <name evidence="4" type="ORF">C4532_15835</name>
</gene>
<dbReference type="Pfam" id="PF00175">
    <property type="entry name" value="NAD_binding_1"/>
    <property type="match status" value="1"/>
</dbReference>
<evidence type="ECO:0000256" key="1">
    <source>
        <dbReference type="PIRSR" id="PIRSR006816-1"/>
    </source>
</evidence>
<keyword evidence="2" id="KW-0411">Iron-sulfur</keyword>
<dbReference type="InterPro" id="IPR017938">
    <property type="entry name" value="Riboflavin_synthase-like_b-brl"/>
</dbReference>
<dbReference type="GO" id="GO:0006221">
    <property type="term" value="P:pyrimidine nucleotide biosynthetic process"/>
    <property type="evidence" value="ECO:0007669"/>
    <property type="project" value="InterPro"/>
</dbReference>
<dbReference type="PIRSF" id="PIRSF006816">
    <property type="entry name" value="Cyc3_hyd_g"/>
    <property type="match status" value="1"/>
</dbReference>
<proteinExistence type="predicted"/>
<dbReference type="Gene3D" id="3.40.50.80">
    <property type="entry name" value="Nucleotide-binding domain of ferredoxin-NADP reductase (FNR) module"/>
    <property type="match status" value="1"/>
</dbReference>
<protein>
    <submittedName>
        <fullName evidence="4">Sulfide/dihydroorotate dehydrogenase-like FAD/NAD-binding protein</fullName>
    </submittedName>
</protein>
<comment type="caution">
    <text evidence="4">The sequence shown here is derived from an EMBL/GenBank/DDBJ whole genome shotgun (WGS) entry which is preliminary data.</text>
</comment>
<evidence type="ECO:0000313" key="5">
    <source>
        <dbReference type="Proteomes" id="UP000285961"/>
    </source>
</evidence>
<keyword evidence="1" id="KW-0274">FAD</keyword>
<feature type="binding site" evidence="1">
    <location>
        <begin position="62"/>
        <end position="64"/>
    </location>
    <ligand>
        <name>FAD</name>
        <dbReference type="ChEBI" id="CHEBI:57692"/>
    </ligand>
</feature>
<feature type="binding site" evidence="2">
    <location>
        <position position="237"/>
    </location>
    <ligand>
        <name>[2Fe-2S] cluster</name>
        <dbReference type="ChEBI" id="CHEBI:190135"/>
    </ligand>
</feature>
<accession>A0A419ESM5</accession>
<dbReference type="PROSITE" id="PS51384">
    <property type="entry name" value="FAD_FR"/>
    <property type="match status" value="1"/>
</dbReference>
<dbReference type="InterPro" id="IPR001433">
    <property type="entry name" value="OxRdtase_FAD/NAD-bd"/>
</dbReference>
<feature type="binding site" evidence="2">
    <location>
        <position position="225"/>
    </location>
    <ligand>
        <name>[2Fe-2S] cluster</name>
        <dbReference type="ChEBI" id="CHEBI:190135"/>
    </ligand>
</feature>
<dbReference type="InterPro" id="IPR039261">
    <property type="entry name" value="FNR_nucleotide-bd"/>
</dbReference>
<dbReference type="SUPFAM" id="SSF63380">
    <property type="entry name" value="Riboflavin synthase domain-like"/>
    <property type="match status" value="1"/>
</dbReference>
<reference evidence="4 5" key="1">
    <citation type="journal article" date="2017" name="ISME J.">
        <title>Energy and carbon metabolisms in a deep terrestrial subsurface fluid microbial community.</title>
        <authorList>
            <person name="Momper L."/>
            <person name="Jungbluth S.P."/>
            <person name="Lee M.D."/>
            <person name="Amend J.P."/>
        </authorList>
    </citation>
    <scope>NUCLEOTIDE SEQUENCE [LARGE SCALE GENOMIC DNA]</scope>
    <source>
        <strain evidence="4">SURF_17</strain>
    </source>
</reference>
<evidence type="ECO:0000313" key="4">
    <source>
        <dbReference type="EMBL" id="RJP66614.1"/>
    </source>
</evidence>
<feature type="binding site" evidence="2">
    <location>
        <position position="222"/>
    </location>
    <ligand>
        <name>[2Fe-2S] cluster</name>
        <dbReference type="ChEBI" id="CHEBI:190135"/>
    </ligand>
</feature>
<dbReference type="Proteomes" id="UP000285961">
    <property type="component" value="Unassembled WGS sequence"/>
</dbReference>
<evidence type="ECO:0000256" key="2">
    <source>
        <dbReference type="PIRSR" id="PIRSR006816-2"/>
    </source>
</evidence>
<dbReference type="GO" id="GO:0051537">
    <property type="term" value="F:2 iron, 2 sulfur cluster binding"/>
    <property type="evidence" value="ECO:0007669"/>
    <property type="project" value="UniProtKB-KW"/>
</dbReference>
<dbReference type="EMBL" id="QZKI01000113">
    <property type="protein sequence ID" value="RJP66614.1"/>
    <property type="molecule type" value="Genomic_DNA"/>
</dbReference>
<dbReference type="Pfam" id="PF10418">
    <property type="entry name" value="DHODB_Fe-S_bind"/>
    <property type="match status" value="1"/>
</dbReference>
<evidence type="ECO:0000259" key="3">
    <source>
        <dbReference type="PROSITE" id="PS51384"/>
    </source>
</evidence>
<comment type="cofactor">
    <cofactor evidence="2">
        <name>[2Fe-2S] cluster</name>
        <dbReference type="ChEBI" id="CHEBI:190135"/>
    </cofactor>
    <text evidence="2">Binds 1 [2Fe-2S] cluster per subunit.</text>
</comment>